<comment type="caution">
    <text evidence="3">The sequence shown here is derived from an EMBL/GenBank/DDBJ whole genome shotgun (WGS) entry which is preliminary data.</text>
</comment>
<name>F1TAJ9_9FIRM</name>
<evidence type="ECO:0000256" key="1">
    <source>
        <dbReference type="SAM" id="SignalP"/>
    </source>
</evidence>
<dbReference type="Pfam" id="PF07833">
    <property type="entry name" value="Cu_amine_oxidN1"/>
    <property type="match status" value="1"/>
</dbReference>
<dbReference type="InterPro" id="IPR036582">
    <property type="entry name" value="Mao_N_sf"/>
</dbReference>
<accession>F1TAJ9</accession>
<sequence length="646" mass="72750">MKNKKSISILIILAILLASISGTYAAEDKTVIELRTGTTQVSVDGNYSVIAEAPYIIDGTFLVPMEWFADTIGAELTKTSEGSERVIYGGNTAEISIGQILYTSNNERKTMSVAPQQKNNSTMIPVDFLASNFPVTVTSDIERGTVKIVLEDDGSLSDLSFLTGGISTPKIGNSFYGWSLNVPSGSRLISSSFRSDSVQLTNEGRGLYFIVKVEPKNGRTLSQYSNTIKQENNSDESNLNLKAKDPYFDCSGTSEYDEPTRTRIYDKGQFFYSLTIGCYDGSVSSKHLVNDKYYSDIINSFGLLYKGNEKGIQDLSKVVNGKVSYYNYISFSSRNKYLSWSMDIPANWNNLKISSNQLTTFLGLDSKHYVQIAVNVLGENTLEQYTENIKKGYDKNFSPKAYTFISAGEKTLAGETAKNLKFKIKQGGKSYVIDEYYLQKGSFIYEISVKLPEKEYSEGKNDYLNTVDKISFFTEKGDKLVDEISNFKASKDEDRISRNDKLFNYVNKNYKWNLNIPGYWKDSTMLNTITFSNPNSNAFIMIEATPNTNENKNVADKEKFYLSSVMSSNGFKLTSKSTASDKGVKVRNYIYRVEDEEQDMYGNAQIHVFEKGNYSYFFMNFIPDLTATDKAVKEVNDIWKSFTITK</sequence>
<reference evidence="3" key="2">
    <citation type="submission" date="2011-01" db="EMBL/GenBank/DDBJ databases">
        <title>The Non-contiguous Finished genome of Clostridium papyrosolvens.</title>
        <authorList>
            <person name="Lucas S."/>
            <person name="Copeland A."/>
            <person name="Lapidus A."/>
            <person name="Cheng J.-F."/>
            <person name="Goodwin L."/>
            <person name="Pitluck S."/>
            <person name="Misra M."/>
            <person name="Chertkov O."/>
            <person name="Detter J.C."/>
            <person name="Han C."/>
            <person name="Tapia R."/>
            <person name="Land M."/>
            <person name="Hauser L."/>
            <person name="Kyrpides N."/>
            <person name="Ivanova N."/>
            <person name="Pagani I."/>
            <person name="Mouttaki H."/>
            <person name="He Z."/>
            <person name="Zhou J."/>
            <person name="Hemme C.L."/>
            <person name="Woyke T."/>
        </authorList>
    </citation>
    <scope>NUCLEOTIDE SEQUENCE [LARGE SCALE GENOMIC DNA]</scope>
    <source>
        <strain evidence="3">DSM 2782</strain>
    </source>
</reference>
<protein>
    <submittedName>
        <fullName evidence="3">Copper amine oxidase-like domain-containing protein</fullName>
    </submittedName>
</protein>
<dbReference type="Gene3D" id="3.30.457.10">
    <property type="entry name" value="Copper amine oxidase-like, N-terminal domain"/>
    <property type="match status" value="1"/>
</dbReference>
<feature type="chain" id="PRO_5003275968" evidence="1">
    <location>
        <begin position="26"/>
        <end position="646"/>
    </location>
</feature>
<keyword evidence="4" id="KW-1185">Reference proteome</keyword>
<keyword evidence="1" id="KW-0732">Signal</keyword>
<dbReference type="OrthoDB" id="1736367at2"/>
<dbReference type="Proteomes" id="UP000003860">
    <property type="component" value="Unassembled WGS sequence"/>
</dbReference>
<dbReference type="AlphaFoldDB" id="F1TAJ9"/>
<gene>
    <name evidence="3" type="ORF">Cpap_2964</name>
</gene>
<organism evidence="3 4">
    <name type="scientific">Ruminiclostridium papyrosolvens DSM 2782</name>
    <dbReference type="NCBI Taxonomy" id="588581"/>
    <lineage>
        <taxon>Bacteria</taxon>
        <taxon>Bacillati</taxon>
        <taxon>Bacillota</taxon>
        <taxon>Clostridia</taxon>
        <taxon>Eubacteriales</taxon>
        <taxon>Oscillospiraceae</taxon>
        <taxon>Ruminiclostridium</taxon>
    </lineage>
</organism>
<evidence type="ECO:0000313" key="3">
    <source>
        <dbReference type="EMBL" id="EGD48542.1"/>
    </source>
</evidence>
<dbReference type="eggNOG" id="ENOG5033QSR">
    <property type="taxonomic scope" value="Bacteria"/>
</dbReference>
<evidence type="ECO:0000259" key="2">
    <source>
        <dbReference type="Pfam" id="PF07833"/>
    </source>
</evidence>
<proteinExistence type="predicted"/>
<dbReference type="RefSeq" id="WP_004617647.1">
    <property type="nucleotide sequence ID" value="NZ_ACXX02000003.1"/>
</dbReference>
<evidence type="ECO:0000313" key="4">
    <source>
        <dbReference type="Proteomes" id="UP000003860"/>
    </source>
</evidence>
<feature type="domain" description="Copper amine oxidase-like N-terminal" evidence="2">
    <location>
        <begin position="43"/>
        <end position="148"/>
    </location>
</feature>
<dbReference type="SUPFAM" id="SSF55383">
    <property type="entry name" value="Copper amine oxidase, domain N"/>
    <property type="match status" value="1"/>
</dbReference>
<dbReference type="InterPro" id="IPR012854">
    <property type="entry name" value="Cu_amine_oxidase-like_N"/>
</dbReference>
<dbReference type="EMBL" id="ACXX02000003">
    <property type="protein sequence ID" value="EGD48542.1"/>
    <property type="molecule type" value="Genomic_DNA"/>
</dbReference>
<feature type="signal peptide" evidence="1">
    <location>
        <begin position="1"/>
        <end position="25"/>
    </location>
</feature>
<reference evidence="3" key="1">
    <citation type="submission" date="2009-07" db="EMBL/GenBank/DDBJ databases">
        <authorList>
            <consortium name="US DOE Joint Genome Institute (JGI-PGF)"/>
            <person name="Lucas S."/>
            <person name="Copeland A."/>
            <person name="Lapidus A."/>
            <person name="Glavina del Rio T."/>
            <person name="Tice H."/>
            <person name="Bruce D."/>
            <person name="Goodwin L."/>
            <person name="Pitluck S."/>
            <person name="Larimer F."/>
            <person name="Land M.L."/>
            <person name="Mouttaki H."/>
            <person name="He Z."/>
            <person name="Zhou J."/>
            <person name="Hemme C.L."/>
        </authorList>
    </citation>
    <scope>NUCLEOTIDE SEQUENCE [LARGE SCALE GENOMIC DNA]</scope>
    <source>
        <strain evidence="3">DSM 2782</strain>
    </source>
</reference>
<dbReference type="STRING" id="588581.Cpap_2964"/>